<evidence type="ECO:0000313" key="2">
    <source>
        <dbReference type="Proteomes" id="UP000195781"/>
    </source>
</evidence>
<sequence length="282" mass="31601">MLDTLYPGFVNMQPGRGVIGLHPREAAFVQRVLDDNQKLFGAAGYTRRELPAGSLDPAGIALRACQTKRTREAYKDEPIIAFEAPYDQDECDDIMREMYQMPMMSCWAQHLEHDLGYAIGTPSPELTAFAKLPETPTAGHIYGESETIAYVAWMLAKRLGVNASWRHRLTPDERIAAERLIAESHKQTNGYHVDDYTLGVLDVPRNQNACDELTRAIHCAPFLPESIVCEAHFHGVGDDNLNIDLDELRNAMPIFPAVDDDPTLPSDEESARAFKTFTAMHR</sequence>
<name>A0A1Y3XWL9_9ACTN</name>
<comment type="caution">
    <text evidence="1">The sequence shown here is derived from an EMBL/GenBank/DDBJ whole genome shotgun (WGS) entry which is preliminary data.</text>
</comment>
<proteinExistence type="predicted"/>
<dbReference type="EMBL" id="NFIE01000003">
    <property type="protein sequence ID" value="OUN89501.1"/>
    <property type="molecule type" value="Genomic_DNA"/>
</dbReference>
<reference evidence="2" key="1">
    <citation type="submission" date="2017-04" db="EMBL/GenBank/DDBJ databases">
        <title>Function of individual gut microbiota members based on whole genome sequencing of pure cultures obtained from chicken caecum.</title>
        <authorList>
            <person name="Medvecky M."/>
            <person name="Cejkova D."/>
            <person name="Polansky O."/>
            <person name="Karasova D."/>
            <person name="Kubasova T."/>
            <person name="Cizek A."/>
            <person name="Rychlik I."/>
        </authorList>
    </citation>
    <scope>NUCLEOTIDE SEQUENCE [LARGE SCALE GENOMIC DNA]</scope>
    <source>
        <strain evidence="2">An5</strain>
    </source>
</reference>
<dbReference type="AlphaFoldDB" id="A0A1Y3XWL9"/>
<dbReference type="RefSeq" id="WP_094334943.1">
    <property type="nucleotide sequence ID" value="NZ_NFIE01000003.1"/>
</dbReference>
<dbReference type="Proteomes" id="UP000195781">
    <property type="component" value="Unassembled WGS sequence"/>
</dbReference>
<keyword evidence="2" id="KW-1185">Reference proteome</keyword>
<organism evidence="1 2">
    <name type="scientific">[Collinsella] massiliensis</name>
    <dbReference type="NCBI Taxonomy" id="1232426"/>
    <lineage>
        <taxon>Bacteria</taxon>
        <taxon>Bacillati</taxon>
        <taxon>Actinomycetota</taxon>
        <taxon>Coriobacteriia</taxon>
        <taxon>Coriobacteriales</taxon>
        <taxon>Coriobacteriaceae</taxon>
        <taxon>Enorma</taxon>
    </lineage>
</organism>
<gene>
    <name evidence="1" type="ORF">B5G02_01750</name>
</gene>
<accession>A0A1Y3XWL9</accession>
<evidence type="ECO:0000313" key="1">
    <source>
        <dbReference type="EMBL" id="OUN89501.1"/>
    </source>
</evidence>
<protein>
    <submittedName>
        <fullName evidence="1">Uncharacterized protein</fullName>
    </submittedName>
</protein>